<dbReference type="Proteomes" id="UP000002895">
    <property type="component" value="Chromosome"/>
</dbReference>
<organism evidence="1 2">
    <name type="scientific">Enterococcus hirae (strain ATCC 9790 / DSM 20160 / JCM 8729 / LMG 6399 / NBRC 3181 / NCIMB 6459 / NCDO 1258 / NCTC 12367 / WDCM 00089 / R)</name>
    <dbReference type="NCBI Taxonomy" id="768486"/>
    <lineage>
        <taxon>Bacteria</taxon>
        <taxon>Bacillati</taxon>
        <taxon>Bacillota</taxon>
        <taxon>Bacilli</taxon>
        <taxon>Lactobacillales</taxon>
        <taxon>Enterococcaceae</taxon>
        <taxon>Enterococcus</taxon>
    </lineage>
</organism>
<dbReference type="AlphaFoldDB" id="I6SBK3"/>
<keyword evidence="2" id="KW-1185">Reference proteome</keyword>
<protein>
    <submittedName>
        <fullName evidence="1">Uncharacterized protein</fullName>
    </submittedName>
</protein>
<evidence type="ECO:0000313" key="2">
    <source>
        <dbReference type="Proteomes" id="UP000002895"/>
    </source>
</evidence>
<evidence type="ECO:0000313" key="1">
    <source>
        <dbReference type="EMBL" id="AFM69998.1"/>
    </source>
</evidence>
<dbReference type="HOGENOM" id="CLU_3135409_0_0_9"/>
<gene>
    <name evidence="1" type="ordered locus">EHR_05210</name>
</gene>
<proteinExistence type="predicted"/>
<accession>I6SBK3</accession>
<dbReference type="EMBL" id="CP003504">
    <property type="protein sequence ID" value="AFM69998.1"/>
    <property type="molecule type" value="Genomic_DNA"/>
</dbReference>
<sequence>MDKKIKSMKRLVKKKILQYSILIKQAGKYRSIDSLFIRFEGKQNSITLL</sequence>
<dbReference type="KEGG" id="ehr:EHR_05210"/>
<reference evidence="1 2" key="1">
    <citation type="journal article" date="2012" name="J. Bacteriol.">
        <title>Genome sequence of Enterococcus hirae (Streptococcus faecalis) ATCC 9790, a model organism for the study of ion transport, bioenergetics, and copper homeostasis.</title>
        <authorList>
            <person name="Gaechter T."/>
            <person name="Wunderlin C."/>
            <person name="Schmidheini T."/>
            <person name="Solioz M."/>
        </authorList>
    </citation>
    <scope>NUCLEOTIDE SEQUENCE [LARGE SCALE GENOMIC DNA]</scope>
    <source>
        <strain evidence="2">ATCC 9790 / DSM 20160 / JCM 8729 / LMG 6399 / NBRC 3181 / NCIMB 6459 / NCDO 1258 / NCTC 12367 / WDCM 00089 / R</strain>
    </source>
</reference>
<name>I6SBK3_ENTHA</name>